<dbReference type="InterPro" id="IPR051906">
    <property type="entry name" value="TolC-like"/>
</dbReference>
<comment type="similarity">
    <text evidence="2">Belongs to the outer membrane factor (OMF) (TC 1.B.17) family.</text>
</comment>
<keyword evidence="7" id="KW-0998">Cell outer membrane</keyword>
<dbReference type="InterPro" id="IPR003423">
    <property type="entry name" value="OMP_efflux"/>
</dbReference>
<reference evidence="8 9" key="1">
    <citation type="submission" date="2021-05" db="EMBL/GenBank/DDBJ databases">
        <title>Comparative genomic studies on the polysaccharide-degrading batcterial strains of the Flammeovirga genus.</title>
        <authorList>
            <person name="Zewei F."/>
            <person name="Zheng Z."/>
            <person name="Yu L."/>
            <person name="Ruyue G."/>
            <person name="Yanhong M."/>
            <person name="Yuanyuan C."/>
            <person name="Jingyan G."/>
            <person name="Wenjun H."/>
        </authorList>
    </citation>
    <scope>NUCLEOTIDE SEQUENCE [LARGE SCALE GENOMIC DNA]</scope>
    <source>
        <strain evidence="8 9">YS10</strain>
    </source>
</reference>
<evidence type="ECO:0000313" key="9">
    <source>
        <dbReference type="Proteomes" id="UP000682802"/>
    </source>
</evidence>
<evidence type="ECO:0000313" key="8">
    <source>
        <dbReference type="EMBL" id="QWG09274.1"/>
    </source>
</evidence>
<dbReference type="PANTHER" id="PTHR30026">
    <property type="entry name" value="OUTER MEMBRANE PROTEIN TOLC"/>
    <property type="match status" value="1"/>
</dbReference>
<dbReference type="Proteomes" id="UP000682802">
    <property type="component" value="Chromosome 2"/>
</dbReference>
<keyword evidence="4" id="KW-1134">Transmembrane beta strand</keyword>
<name>A0ABX8H0R5_9BACT</name>
<keyword evidence="6" id="KW-0472">Membrane</keyword>
<evidence type="ECO:0000256" key="3">
    <source>
        <dbReference type="ARBA" id="ARBA00022448"/>
    </source>
</evidence>
<accession>A0ABX8H0R5</accession>
<dbReference type="Pfam" id="PF02321">
    <property type="entry name" value="OEP"/>
    <property type="match status" value="2"/>
</dbReference>
<keyword evidence="5" id="KW-0812">Transmembrane</keyword>
<evidence type="ECO:0000256" key="6">
    <source>
        <dbReference type="ARBA" id="ARBA00023136"/>
    </source>
</evidence>
<sequence length="443" mass="50893">MKYFYTTIFITLSILKLQAQNLSLNDAVQKALKSNFDINIERLNVEDASQLNTWGNAGRYPQAQLQIGNSAQFQYTDPASPFALEGKSNNNTLNAGLNLQWVLFNGFNVSLKKEQLNMLEKQASWKLTYQMEEQIELVIQAYYIVQYEKEKLKVLNRILSLSKDKLENSRLQNKVGSGSSFELARDETTFYTDSTNYIDQLLIWENSQRDLNYIMGVENIDMQYDLLDSLNITPKNFNFEQLYSTALENNTSLNRQKIVEYIQENTIRQKKNLKAPLLTADFGYSGNTNWYTADMPQLEGGFKQETNRGLGYGPNIGVTLSLPIYNGGKNNRQIQSAILQREKAFIERKKIETYLKNEFTKAFLAYHNEIKKEELSKKSLASADKNLLLSKEQLEQGTITTFEFRQVQNSYLNSSLNLFNSQLSLIQSQITLLRISGSLLDIK</sequence>
<keyword evidence="9" id="KW-1185">Reference proteome</keyword>
<dbReference type="SUPFAM" id="SSF56954">
    <property type="entry name" value="Outer membrane efflux proteins (OEP)"/>
    <property type="match status" value="1"/>
</dbReference>
<organism evidence="8 9">
    <name type="scientific">Flammeovirga kamogawensis</name>
    <dbReference type="NCBI Taxonomy" id="373891"/>
    <lineage>
        <taxon>Bacteria</taxon>
        <taxon>Pseudomonadati</taxon>
        <taxon>Bacteroidota</taxon>
        <taxon>Cytophagia</taxon>
        <taxon>Cytophagales</taxon>
        <taxon>Flammeovirgaceae</taxon>
        <taxon>Flammeovirga</taxon>
    </lineage>
</organism>
<proteinExistence type="inferred from homology"/>
<evidence type="ECO:0000256" key="5">
    <source>
        <dbReference type="ARBA" id="ARBA00022692"/>
    </source>
</evidence>
<dbReference type="Gene3D" id="1.20.1600.10">
    <property type="entry name" value="Outer membrane efflux proteins (OEP)"/>
    <property type="match status" value="1"/>
</dbReference>
<dbReference type="RefSeq" id="WP_144075956.1">
    <property type="nucleotide sequence ID" value="NZ_CP076129.1"/>
</dbReference>
<dbReference type="EMBL" id="CP076129">
    <property type="protein sequence ID" value="QWG09274.1"/>
    <property type="molecule type" value="Genomic_DNA"/>
</dbReference>
<gene>
    <name evidence="8" type="ORF">KM029_21965</name>
</gene>
<evidence type="ECO:0000256" key="7">
    <source>
        <dbReference type="ARBA" id="ARBA00023237"/>
    </source>
</evidence>
<keyword evidence="3" id="KW-0813">Transport</keyword>
<comment type="subcellular location">
    <subcellularLocation>
        <location evidence="1">Cell outer membrane</location>
    </subcellularLocation>
</comment>
<evidence type="ECO:0000256" key="2">
    <source>
        <dbReference type="ARBA" id="ARBA00007613"/>
    </source>
</evidence>
<protein>
    <submittedName>
        <fullName evidence="8">TolC family protein</fullName>
    </submittedName>
</protein>
<evidence type="ECO:0000256" key="4">
    <source>
        <dbReference type="ARBA" id="ARBA00022452"/>
    </source>
</evidence>
<dbReference type="PANTHER" id="PTHR30026:SF20">
    <property type="entry name" value="OUTER MEMBRANE PROTEIN TOLC"/>
    <property type="match status" value="1"/>
</dbReference>
<evidence type="ECO:0000256" key="1">
    <source>
        <dbReference type="ARBA" id="ARBA00004442"/>
    </source>
</evidence>